<feature type="binding site" evidence="7">
    <location>
        <position position="86"/>
    </location>
    <ligand>
        <name>substrate</name>
    </ligand>
</feature>
<sequence>MAIKTKPTRIVVVGAGAVGATTAYTLFLRSRAAEIVLIDTNVRKANGEVLDMQHGLPFVGCSRIWVGTYQDCADADIVIVTAGVAQRPGETRQQLLVRNVRIIRDVVGQLRSCNFQGILLVATNPVDVLSYVANQEANLPIGHVIGSGTVLDSARFRFLLGSELDVDPRSVHAHIIGEHGDTEVPVWSTANVVGTLIDLTAEKRRRVALQTRKAAYEIIESKGYTSYAIALALDRICTAILYDEHAVLNVSTLLHEYRGISDVYMGVPCVVGASGVEKVIDLPLSVGEQTAFEASARELRARIQEALAVAK</sequence>
<keyword evidence="14" id="KW-1185">Reference proteome</keyword>
<dbReference type="PIRSF" id="PIRSF000102">
    <property type="entry name" value="Lac_mal_DH"/>
    <property type="match status" value="1"/>
</dbReference>
<dbReference type="InterPro" id="IPR015955">
    <property type="entry name" value="Lactate_DH/Glyco_Ohase_4_C"/>
</dbReference>
<dbReference type="PANTHER" id="PTHR43128:SF16">
    <property type="entry name" value="L-LACTATE DEHYDROGENASE"/>
    <property type="match status" value="1"/>
</dbReference>
<feature type="binding site" evidence="9">
    <location>
        <begin position="14"/>
        <end position="19"/>
    </location>
    <ligand>
        <name>NAD(+)</name>
        <dbReference type="ChEBI" id="CHEBI:57540"/>
    </ligand>
</feature>
<comment type="subcellular location">
    <subcellularLocation>
        <location evidence="7">Cytoplasm</location>
    </subcellularLocation>
</comment>
<comment type="caution">
    <text evidence="7">Lacks conserved residue(s) required for the propagation of feature annotation.</text>
</comment>
<organism evidence="13 14">
    <name type="scientific">Alicyclobacillus hesperidum</name>
    <dbReference type="NCBI Taxonomy" id="89784"/>
    <lineage>
        <taxon>Bacteria</taxon>
        <taxon>Bacillati</taxon>
        <taxon>Bacillota</taxon>
        <taxon>Bacilli</taxon>
        <taxon>Bacillales</taxon>
        <taxon>Alicyclobacillaceae</taxon>
        <taxon>Alicyclobacillus</taxon>
    </lineage>
</organism>
<evidence type="ECO:0000256" key="6">
    <source>
        <dbReference type="ARBA" id="ARBA00049258"/>
    </source>
</evidence>
<dbReference type="GO" id="GO:0004459">
    <property type="term" value="F:L-lactate dehydrogenase (NAD+) activity"/>
    <property type="evidence" value="ECO:0007669"/>
    <property type="project" value="UniProtKB-UniRule"/>
</dbReference>
<keyword evidence="4 7" id="KW-0560">Oxidoreductase</keyword>
<dbReference type="Proteomes" id="UP000182589">
    <property type="component" value="Unassembled WGS sequence"/>
</dbReference>
<proteinExistence type="inferred from homology"/>
<feature type="binding site" evidence="7">
    <location>
        <begin position="152"/>
        <end position="155"/>
    </location>
    <ligand>
        <name>substrate</name>
    </ligand>
</feature>
<dbReference type="Pfam" id="PF02866">
    <property type="entry name" value="Ldh_1_C"/>
    <property type="match status" value="1"/>
</dbReference>
<feature type="binding site" evidence="7">
    <location>
        <position position="157"/>
    </location>
    <ligand>
        <name>beta-D-fructose 1,6-bisphosphate</name>
        <dbReference type="ChEBI" id="CHEBI:32966"/>
        <note>allosteric activator</note>
    </ligand>
</feature>
<evidence type="ECO:0000313" key="12">
    <source>
        <dbReference type="EMBL" id="GLV13646.1"/>
    </source>
</evidence>
<evidence type="ECO:0000259" key="11">
    <source>
        <dbReference type="Pfam" id="PF02866"/>
    </source>
</evidence>
<dbReference type="InterPro" id="IPR022383">
    <property type="entry name" value="Lactate/malate_DH_C"/>
</dbReference>
<evidence type="ECO:0000259" key="10">
    <source>
        <dbReference type="Pfam" id="PF00056"/>
    </source>
</evidence>
<dbReference type="GO" id="GO:0006089">
    <property type="term" value="P:lactate metabolic process"/>
    <property type="evidence" value="ECO:0007669"/>
    <property type="project" value="TreeGrafter"/>
</dbReference>
<keyword evidence="7" id="KW-0021">Allosteric enzyme</keyword>
<evidence type="ECO:0000256" key="9">
    <source>
        <dbReference type="PIRSR" id="PIRSR000102-3"/>
    </source>
</evidence>
<feature type="binding site" evidence="7">
    <location>
        <begin position="124"/>
        <end position="127"/>
    </location>
    <ligand>
        <name>substrate</name>
    </ligand>
</feature>
<dbReference type="Gene3D" id="3.40.50.720">
    <property type="entry name" value="NAD(P)-binding Rossmann-like Domain"/>
    <property type="match status" value="1"/>
</dbReference>
<dbReference type="InterPro" id="IPR011304">
    <property type="entry name" value="L-lactate_DH"/>
</dbReference>
<evidence type="ECO:0000313" key="13">
    <source>
        <dbReference type="EMBL" id="SDW62378.1"/>
    </source>
</evidence>
<feature type="binding site" evidence="7">
    <location>
        <position position="69"/>
    </location>
    <ligand>
        <name>NAD(+)</name>
        <dbReference type="ChEBI" id="CHEBI:57540"/>
    </ligand>
</feature>
<dbReference type="Pfam" id="PF00056">
    <property type="entry name" value="Ldh_1_N"/>
    <property type="match status" value="1"/>
</dbReference>
<dbReference type="STRING" id="89784.SAMN04489725_109117"/>
<dbReference type="NCBIfam" id="NF000824">
    <property type="entry name" value="PRK00066.1"/>
    <property type="match status" value="1"/>
</dbReference>
<dbReference type="GO" id="GO:0005737">
    <property type="term" value="C:cytoplasm"/>
    <property type="evidence" value="ECO:0007669"/>
    <property type="project" value="UniProtKB-SubCell"/>
</dbReference>
<comment type="catalytic activity">
    <reaction evidence="6 7">
        <text>(S)-lactate + NAD(+) = pyruvate + NADH + H(+)</text>
        <dbReference type="Rhea" id="RHEA:23444"/>
        <dbReference type="ChEBI" id="CHEBI:15361"/>
        <dbReference type="ChEBI" id="CHEBI:15378"/>
        <dbReference type="ChEBI" id="CHEBI:16651"/>
        <dbReference type="ChEBI" id="CHEBI:57540"/>
        <dbReference type="ChEBI" id="CHEBI:57945"/>
        <dbReference type="EC" id="1.1.1.27"/>
    </reaction>
</comment>
<protein>
    <recommendedName>
        <fullName evidence="3 7">L-lactate dehydrogenase</fullName>
        <shortName evidence="7">L-LDH</shortName>
        <ecNumber evidence="3 7">1.1.1.27</ecNumber>
    </recommendedName>
</protein>
<dbReference type="InterPro" id="IPR036291">
    <property type="entry name" value="NAD(P)-bd_dom_sf"/>
</dbReference>
<feature type="binding site" evidence="9">
    <location>
        <position position="99"/>
    </location>
    <ligand>
        <name>NAD(+)</name>
        <dbReference type="ChEBI" id="CHEBI:57540"/>
    </ligand>
</feature>
<feature type="modified residue" description="Phosphotyrosine" evidence="7">
    <location>
        <position position="216"/>
    </location>
</feature>
<comment type="subunit">
    <text evidence="7">Homotetramer.</text>
</comment>
<dbReference type="EC" id="1.1.1.27" evidence="3 7"/>
<reference evidence="13" key="1">
    <citation type="submission" date="2016-10" db="EMBL/GenBank/DDBJ databases">
        <authorList>
            <person name="de Groot N.N."/>
        </authorList>
    </citation>
    <scope>NUCLEOTIDE SEQUENCE [LARGE SCALE GENOMIC DNA]</scope>
    <source>
        <strain evidence="13">DSM 12489</strain>
    </source>
</reference>
<dbReference type="EMBL" id="BSRA01000006">
    <property type="protein sequence ID" value="GLV13646.1"/>
    <property type="molecule type" value="Genomic_DNA"/>
</dbReference>
<evidence type="ECO:0000256" key="1">
    <source>
        <dbReference type="ARBA" id="ARBA00004843"/>
    </source>
</evidence>
<feature type="active site" description="Proton acceptor" evidence="7 8">
    <location>
        <position position="179"/>
    </location>
</feature>
<feature type="binding site" evidence="7">
    <location>
        <position position="18"/>
    </location>
    <ligand>
        <name>NAD(+)</name>
        <dbReference type="ChEBI" id="CHEBI:57540"/>
    </ligand>
</feature>
<feature type="binding site" evidence="7">
    <location>
        <begin position="122"/>
        <end position="124"/>
    </location>
    <ligand>
        <name>NAD(+)</name>
        <dbReference type="ChEBI" id="CHEBI:57540"/>
    </ligand>
</feature>
<reference evidence="14" key="2">
    <citation type="submission" date="2016-10" db="EMBL/GenBank/DDBJ databases">
        <authorList>
            <person name="Varghese N."/>
        </authorList>
    </citation>
    <scope>NUCLEOTIDE SEQUENCE [LARGE SCALE GENOMIC DNA]</scope>
    <source>
        <strain evidence="14">DSM 12489</strain>
    </source>
</reference>
<name>A0A1H2V224_9BACL</name>
<dbReference type="InterPro" id="IPR001557">
    <property type="entry name" value="L-lactate/malate_DH"/>
</dbReference>
<evidence type="ECO:0000256" key="8">
    <source>
        <dbReference type="PIRSR" id="PIRSR000102-1"/>
    </source>
</evidence>
<dbReference type="Gene3D" id="3.90.110.10">
    <property type="entry name" value="Lactate dehydrogenase/glycoside hydrolase, family 4, C-terminal"/>
    <property type="match status" value="1"/>
</dbReference>
<dbReference type="PRINTS" id="PR00086">
    <property type="entry name" value="LLDHDRGNASE"/>
</dbReference>
<dbReference type="AlphaFoldDB" id="A0A1H2V224"/>
<evidence type="ECO:0000256" key="7">
    <source>
        <dbReference type="HAMAP-Rule" id="MF_00488"/>
    </source>
</evidence>
<evidence type="ECO:0000256" key="4">
    <source>
        <dbReference type="ARBA" id="ARBA00023002"/>
    </source>
</evidence>
<keyword evidence="5 7" id="KW-0520">NAD</keyword>
<evidence type="ECO:0000256" key="3">
    <source>
        <dbReference type="ARBA" id="ARBA00012967"/>
    </source>
</evidence>
<feature type="domain" description="Lactate/malate dehydrogenase N-terminal" evidence="10">
    <location>
        <begin position="9"/>
        <end position="146"/>
    </location>
</feature>
<dbReference type="HAMAP" id="MF_00488">
    <property type="entry name" value="Lactate_dehydrog"/>
    <property type="match status" value="1"/>
</dbReference>
<feature type="binding site" evidence="7">
    <location>
        <position position="225"/>
    </location>
    <ligand>
        <name>substrate</name>
    </ligand>
</feature>
<dbReference type="GO" id="GO:0006096">
    <property type="term" value="P:glycolytic process"/>
    <property type="evidence" value="ECO:0007669"/>
    <property type="project" value="UniProtKB-UniRule"/>
</dbReference>
<dbReference type="InterPro" id="IPR018177">
    <property type="entry name" value="L-lactate_DH_AS"/>
</dbReference>
<keyword evidence="7" id="KW-0597">Phosphoprotein</keyword>
<keyword evidence="7" id="KW-0963">Cytoplasm</keyword>
<comment type="function">
    <text evidence="7">Catalyzes the conversion of lactate to pyruvate.</text>
</comment>
<feature type="binding site" evidence="7 9">
    <location>
        <position position="39"/>
    </location>
    <ligand>
        <name>NAD(+)</name>
        <dbReference type="ChEBI" id="CHEBI:57540"/>
    </ligand>
</feature>
<comment type="pathway">
    <text evidence="1 7">Fermentation; pyruvate fermentation to lactate; (S)-lactate from pyruvate: step 1/1.</text>
</comment>
<dbReference type="SUPFAM" id="SSF51735">
    <property type="entry name" value="NAD(P)-binding Rossmann-fold domains"/>
    <property type="match status" value="1"/>
</dbReference>
<dbReference type="Proteomes" id="UP001157137">
    <property type="component" value="Unassembled WGS sequence"/>
</dbReference>
<evidence type="ECO:0000256" key="5">
    <source>
        <dbReference type="ARBA" id="ARBA00023027"/>
    </source>
</evidence>
<dbReference type="EMBL" id="FNOJ01000009">
    <property type="protein sequence ID" value="SDW62378.1"/>
    <property type="molecule type" value="Genomic_DNA"/>
</dbReference>
<dbReference type="InterPro" id="IPR001236">
    <property type="entry name" value="Lactate/malate_DH_N"/>
</dbReference>
<feature type="binding site" evidence="7">
    <location>
        <position position="172"/>
    </location>
    <ligand>
        <name>beta-D-fructose 1,6-bisphosphate</name>
        <dbReference type="ChEBI" id="CHEBI:32966"/>
        <note>allosteric activator</note>
    </ligand>
</feature>
<dbReference type="RefSeq" id="WP_074693211.1">
    <property type="nucleotide sequence ID" value="NZ_BSRA01000006.1"/>
</dbReference>
<feature type="domain" description="Lactate/malate dehydrogenase C-terminal" evidence="11">
    <location>
        <begin position="149"/>
        <end position="308"/>
    </location>
</feature>
<dbReference type="UniPathway" id="UPA00554">
    <property type="reaction ID" value="UER00611"/>
</dbReference>
<feature type="binding site" evidence="7">
    <location>
        <position position="92"/>
    </location>
    <ligand>
        <name>substrate</name>
    </ligand>
</feature>
<comment type="similarity">
    <text evidence="2 7">Belongs to the LDH/MDH superfamily. LDH family.</text>
</comment>
<feature type="binding site" evidence="7">
    <location>
        <begin position="83"/>
        <end position="84"/>
    </location>
    <ligand>
        <name>NAD(+)</name>
        <dbReference type="ChEBI" id="CHEBI:57540"/>
    </ligand>
</feature>
<evidence type="ECO:0000313" key="14">
    <source>
        <dbReference type="Proteomes" id="UP000182589"/>
    </source>
</evidence>
<feature type="binding site" evidence="7">
    <location>
        <position position="147"/>
    </location>
    <ligand>
        <name>NAD(+)</name>
        <dbReference type="ChEBI" id="CHEBI:57540"/>
    </ligand>
</feature>
<dbReference type="SUPFAM" id="SSF56327">
    <property type="entry name" value="LDH C-terminal domain-like"/>
    <property type="match status" value="1"/>
</dbReference>
<feature type="binding site" evidence="7">
    <location>
        <position position="44"/>
    </location>
    <ligand>
        <name>NAD(+)</name>
        <dbReference type="ChEBI" id="CHEBI:57540"/>
    </ligand>
</feature>
<dbReference type="PANTHER" id="PTHR43128">
    <property type="entry name" value="L-2-HYDROXYCARBOXYLATE DEHYDROGENASE (NAD(P)(+))"/>
    <property type="match status" value="1"/>
</dbReference>
<accession>A0A1H2V224</accession>
<comment type="activity regulation">
    <text evidence="7">Allosterically activated by fructose 1,6-bisphosphate (FBP).</text>
</comment>
<dbReference type="NCBIfam" id="TIGR01771">
    <property type="entry name" value="L-LDH-NAD"/>
    <property type="match status" value="1"/>
</dbReference>
<dbReference type="PROSITE" id="PS00064">
    <property type="entry name" value="L_LDH"/>
    <property type="match status" value="1"/>
</dbReference>
<reference evidence="12" key="3">
    <citation type="submission" date="2023-02" db="EMBL/GenBank/DDBJ databases">
        <title>Proposal of a novel subspecies: Alicyclobacillus hesperidum subspecies aegle.</title>
        <authorList>
            <person name="Goto K."/>
            <person name="Fujii T."/>
            <person name="Yasui K."/>
            <person name="Mochida K."/>
            <person name="Kato-Tanaka Y."/>
            <person name="Morohoshi S."/>
            <person name="An S.Y."/>
            <person name="Kasai H."/>
            <person name="Yokota A."/>
        </authorList>
    </citation>
    <scope>NUCLEOTIDE SEQUENCE</scope>
    <source>
        <strain evidence="12">DSM 12766</strain>
    </source>
</reference>
<evidence type="ECO:0000256" key="2">
    <source>
        <dbReference type="ARBA" id="ARBA00006054"/>
    </source>
</evidence>
<gene>
    <name evidence="7 12" type="primary">ldh</name>
    <name evidence="12" type="ORF">Heshes_13300</name>
    <name evidence="13" type="ORF">SAMN04489725_109117</name>
</gene>